<sequence>MILHEIINDPTRKYTFWNFRVQLDAANLHFMNLEGLADGSLILTVRIRSSTCTVSGNMMSVKEKVSGFTPRRLESKLYNGLYLCDWPRQTLQIFLPEERLVEWKTVALILKSFGRITADQWSDMVWMKDRPSVAGLDWRAIEKDKNAIGKENDITLLHRSSAIA</sequence>
<reference evidence="1 2" key="1">
    <citation type="submission" date="2019-04" db="EMBL/GenBank/DDBJ databases">
        <title>Friends and foes A comparative genomics studyof 23 Aspergillus species from section Flavi.</title>
        <authorList>
            <consortium name="DOE Joint Genome Institute"/>
            <person name="Kjaerbolling I."/>
            <person name="Vesth T."/>
            <person name="Frisvad J.C."/>
            <person name="Nybo J.L."/>
            <person name="Theobald S."/>
            <person name="Kildgaard S."/>
            <person name="Isbrandt T."/>
            <person name="Kuo A."/>
            <person name="Sato A."/>
            <person name="Lyhne E.K."/>
            <person name="Kogle M.E."/>
            <person name="Wiebenga A."/>
            <person name="Kun R.S."/>
            <person name="Lubbers R.J."/>
            <person name="Makela M.R."/>
            <person name="Barry K."/>
            <person name="Chovatia M."/>
            <person name="Clum A."/>
            <person name="Daum C."/>
            <person name="Haridas S."/>
            <person name="He G."/>
            <person name="LaButti K."/>
            <person name="Lipzen A."/>
            <person name="Mondo S."/>
            <person name="Riley R."/>
            <person name="Salamov A."/>
            <person name="Simmons B.A."/>
            <person name="Magnuson J.K."/>
            <person name="Henrissat B."/>
            <person name="Mortensen U.H."/>
            <person name="Larsen T.O."/>
            <person name="Devries R.P."/>
            <person name="Grigoriev I.V."/>
            <person name="Machida M."/>
            <person name="Baker S.E."/>
            <person name="Andersen M.R."/>
        </authorList>
    </citation>
    <scope>NUCLEOTIDE SEQUENCE [LARGE SCALE GENOMIC DNA]</scope>
    <source>
        <strain evidence="1 2">IBT 29228</strain>
    </source>
</reference>
<evidence type="ECO:0000313" key="1">
    <source>
        <dbReference type="EMBL" id="KAE8376334.1"/>
    </source>
</evidence>
<accession>A0A5N7B2N7</accession>
<keyword evidence="2" id="KW-1185">Reference proteome</keyword>
<gene>
    <name evidence="1" type="ORF">BDV26DRAFT_282702</name>
</gene>
<dbReference type="EMBL" id="ML736242">
    <property type="protein sequence ID" value="KAE8376334.1"/>
    <property type="molecule type" value="Genomic_DNA"/>
</dbReference>
<dbReference type="Proteomes" id="UP000326198">
    <property type="component" value="Unassembled WGS sequence"/>
</dbReference>
<dbReference type="OrthoDB" id="4469984at2759"/>
<proteinExistence type="predicted"/>
<protein>
    <submittedName>
        <fullName evidence="1">Uncharacterized protein</fullName>
    </submittedName>
</protein>
<organism evidence="1 2">
    <name type="scientific">Aspergillus bertholletiae</name>
    <dbReference type="NCBI Taxonomy" id="1226010"/>
    <lineage>
        <taxon>Eukaryota</taxon>
        <taxon>Fungi</taxon>
        <taxon>Dikarya</taxon>
        <taxon>Ascomycota</taxon>
        <taxon>Pezizomycotina</taxon>
        <taxon>Eurotiomycetes</taxon>
        <taxon>Eurotiomycetidae</taxon>
        <taxon>Eurotiales</taxon>
        <taxon>Aspergillaceae</taxon>
        <taxon>Aspergillus</taxon>
        <taxon>Aspergillus subgen. Circumdati</taxon>
    </lineage>
</organism>
<evidence type="ECO:0000313" key="2">
    <source>
        <dbReference type="Proteomes" id="UP000326198"/>
    </source>
</evidence>
<dbReference type="AlphaFoldDB" id="A0A5N7B2N7"/>
<name>A0A5N7B2N7_9EURO</name>